<keyword evidence="9" id="KW-1185">Reference proteome</keyword>
<dbReference type="EMBL" id="CM000642">
    <property type="protein sequence ID" value="EED92103.1"/>
    <property type="molecule type" value="Genomic_DNA"/>
</dbReference>
<dbReference type="Pfam" id="PF04515">
    <property type="entry name" value="Choline_transpo"/>
    <property type="match status" value="1"/>
</dbReference>
<feature type="transmembrane region" description="Helical" evidence="6">
    <location>
        <begin position="179"/>
        <end position="200"/>
    </location>
</feature>
<dbReference type="InParanoid" id="B8C3D9"/>
<evidence type="ECO:0000256" key="5">
    <source>
        <dbReference type="ARBA" id="ARBA00023136"/>
    </source>
</evidence>
<dbReference type="eggNOG" id="KOG1362">
    <property type="taxonomic scope" value="Eukaryota"/>
</dbReference>
<feature type="transmembrane region" description="Helical" evidence="6">
    <location>
        <begin position="453"/>
        <end position="476"/>
    </location>
</feature>
<keyword evidence="3 6" id="KW-0812">Transmembrane</keyword>
<feature type="transmembrane region" description="Helical" evidence="6">
    <location>
        <begin position="247"/>
        <end position="275"/>
    </location>
</feature>
<evidence type="ECO:0000256" key="4">
    <source>
        <dbReference type="ARBA" id="ARBA00022989"/>
    </source>
</evidence>
<comment type="similarity">
    <text evidence="2 6">Belongs to the CTL (choline transporter-like) family.</text>
</comment>
<dbReference type="AlphaFoldDB" id="B8C3D9"/>
<feature type="transmembrane region" description="Helical" evidence="6">
    <location>
        <begin position="488"/>
        <end position="512"/>
    </location>
</feature>
<feature type="transmembrane region" description="Helical" evidence="6">
    <location>
        <begin position="207"/>
        <end position="227"/>
    </location>
</feature>
<accession>B8C3D9</accession>
<keyword evidence="4 6" id="KW-1133">Transmembrane helix</keyword>
<proteinExistence type="inferred from homology"/>
<dbReference type="PANTHER" id="PTHR12385:SF4">
    <property type="entry name" value="PROTEIN PNS1"/>
    <property type="match status" value="1"/>
</dbReference>
<feature type="region of interest" description="Disordered" evidence="7">
    <location>
        <begin position="48"/>
        <end position="73"/>
    </location>
</feature>
<evidence type="ECO:0000256" key="1">
    <source>
        <dbReference type="ARBA" id="ARBA00004141"/>
    </source>
</evidence>
<name>B8C3D9_THAPS</name>
<feature type="compositionally biased region" description="Low complexity" evidence="7">
    <location>
        <begin position="49"/>
        <end position="60"/>
    </location>
</feature>
<dbReference type="OMA" id="QPRRCND"/>
<keyword evidence="5 6" id="KW-0472">Membrane</keyword>
<comment type="subcellular location">
    <subcellularLocation>
        <location evidence="6">Cell membrane</location>
        <topology evidence="6">Multi-pass membrane protein</topology>
    </subcellularLocation>
    <subcellularLocation>
        <location evidence="1">Membrane</location>
        <topology evidence="1">Multi-pass membrane protein</topology>
    </subcellularLocation>
</comment>
<reference evidence="8 9" key="2">
    <citation type="journal article" date="2008" name="Nature">
        <title>The Phaeodactylum genome reveals the evolutionary history of diatom genomes.</title>
        <authorList>
            <person name="Bowler C."/>
            <person name="Allen A.E."/>
            <person name="Badger J.H."/>
            <person name="Grimwood J."/>
            <person name="Jabbari K."/>
            <person name="Kuo A."/>
            <person name="Maheswari U."/>
            <person name="Martens C."/>
            <person name="Maumus F."/>
            <person name="Otillar R.P."/>
            <person name="Rayko E."/>
            <person name="Salamov A."/>
            <person name="Vandepoele K."/>
            <person name="Beszteri B."/>
            <person name="Gruber A."/>
            <person name="Heijde M."/>
            <person name="Katinka M."/>
            <person name="Mock T."/>
            <person name="Valentin K."/>
            <person name="Verret F."/>
            <person name="Berges J.A."/>
            <person name="Brownlee C."/>
            <person name="Cadoret J.P."/>
            <person name="Chiovitti A."/>
            <person name="Choi C.J."/>
            <person name="Coesel S."/>
            <person name="De Martino A."/>
            <person name="Detter J.C."/>
            <person name="Durkin C."/>
            <person name="Falciatore A."/>
            <person name="Fournet J."/>
            <person name="Haruta M."/>
            <person name="Huysman M.J."/>
            <person name="Jenkins B.D."/>
            <person name="Jiroutova K."/>
            <person name="Jorgensen R.E."/>
            <person name="Joubert Y."/>
            <person name="Kaplan A."/>
            <person name="Kroger N."/>
            <person name="Kroth P.G."/>
            <person name="La Roche J."/>
            <person name="Lindquist E."/>
            <person name="Lommer M."/>
            <person name="Martin-Jezequel V."/>
            <person name="Lopez P.J."/>
            <person name="Lucas S."/>
            <person name="Mangogna M."/>
            <person name="McGinnis K."/>
            <person name="Medlin L.K."/>
            <person name="Montsant A."/>
            <person name="Oudot-Le Secq M.P."/>
            <person name="Napoli C."/>
            <person name="Obornik M."/>
            <person name="Parker M.S."/>
            <person name="Petit J.L."/>
            <person name="Porcel B.M."/>
            <person name="Poulsen N."/>
            <person name="Robison M."/>
            <person name="Rychlewski L."/>
            <person name="Rynearson T.A."/>
            <person name="Schmutz J."/>
            <person name="Shapiro H."/>
            <person name="Siaut M."/>
            <person name="Stanley M."/>
            <person name="Sussman M.R."/>
            <person name="Taylor A.R."/>
            <person name="Vardi A."/>
            <person name="von Dassow P."/>
            <person name="Vyverman W."/>
            <person name="Willis A."/>
            <person name="Wyrwicz L.S."/>
            <person name="Rokhsar D.S."/>
            <person name="Weissenbach J."/>
            <person name="Armbrust E.V."/>
            <person name="Green B.R."/>
            <person name="Van de Peer Y."/>
            <person name="Grigoriev I.V."/>
        </authorList>
    </citation>
    <scope>NUCLEOTIDE SEQUENCE [LARGE SCALE GENOMIC DNA]</scope>
    <source>
        <strain evidence="8 9">CCMP1335</strain>
    </source>
</reference>
<gene>
    <name evidence="8" type="ORF">THAPSDRAFT_22830</name>
</gene>
<evidence type="ECO:0000313" key="8">
    <source>
        <dbReference type="EMBL" id="EED92103.1"/>
    </source>
</evidence>
<comment type="function">
    <text evidence="6">Choline transporter.</text>
</comment>
<sequence>MSSQPYYNADGNPPVVQGTVLHNTNHNNAHIYDHQHAGHGVGAMEIADPSQSQQFHQQQEQPHEGGNWTKGEHQPRRCNDAIFAVLFYVHLGVMGWVAGTFAPRMFAEVAASNGMNNQRDLVEDGGGTSDSSGMTSRVFRLMIQSVHSLGYGALSASDRSLQEENNYADVTGTNDFDDMLLLLGITGMVALVISTLALSFMIRHAEIMIKFALLFNIAASAVVRLMFTRQSAPILTNRHVSTIQFTIGSLFLSPFAAIWGMFLTGIMVYYAYVVWGRIPFAACKIHTATTAVKANLGLAFLAYSSLVILLGWSAWWMVGFVSTVYITSGCDGQGNCEGETNGAVTFALMLSYYWTSSVIRNVVHVTVAGTVGTWWFVPSEASTCCSSAVRDSYVRSVTTSFGSICMGSLIVAFVQALKNMVHNARRNGDGLFLCVAECIMSCLQNVIEYFNVWAYVFVGIYGYTFLESGKNVINLFKTRGWTTIITDTLAGSVLGMLSGGVGLITGLISLAIAHGQGMVFGNEVGASAAAFFVGFIFGAALTSTFMTLVGSAVNTVIVCFAEAPQEFRVNHPKLSEEMHAAWTKAWPDEYRG</sequence>
<dbReference type="GO" id="GO:0022857">
    <property type="term" value="F:transmembrane transporter activity"/>
    <property type="evidence" value="ECO:0000318"/>
    <property type="project" value="GO_Central"/>
</dbReference>
<evidence type="ECO:0000256" key="2">
    <source>
        <dbReference type="ARBA" id="ARBA00007168"/>
    </source>
</evidence>
<feature type="transmembrane region" description="Helical" evidence="6">
    <location>
        <begin position="81"/>
        <end position="102"/>
    </location>
</feature>
<dbReference type="GO" id="GO:0005886">
    <property type="term" value="C:plasma membrane"/>
    <property type="evidence" value="ECO:0007669"/>
    <property type="project" value="UniProtKB-SubCell"/>
</dbReference>
<dbReference type="GeneID" id="7445189"/>
<dbReference type="HOGENOM" id="CLU_026724_1_0_1"/>
<feature type="transmembrane region" description="Helical" evidence="6">
    <location>
        <begin position="524"/>
        <end position="542"/>
    </location>
</feature>
<reference evidence="8 9" key="1">
    <citation type="journal article" date="2004" name="Science">
        <title>The genome of the diatom Thalassiosira pseudonana: ecology, evolution, and metabolism.</title>
        <authorList>
            <person name="Armbrust E.V."/>
            <person name="Berges J.A."/>
            <person name="Bowler C."/>
            <person name="Green B.R."/>
            <person name="Martinez D."/>
            <person name="Putnam N.H."/>
            <person name="Zhou S."/>
            <person name="Allen A.E."/>
            <person name="Apt K.E."/>
            <person name="Bechner M."/>
            <person name="Brzezinski M.A."/>
            <person name="Chaal B.K."/>
            <person name="Chiovitti A."/>
            <person name="Davis A.K."/>
            <person name="Demarest M.S."/>
            <person name="Detter J.C."/>
            <person name="Glavina T."/>
            <person name="Goodstein D."/>
            <person name="Hadi M.Z."/>
            <person name="Hellsten U."/>
            <person name="Hildebrand M."/>
            <person name="Jenkins B.D."/>
            <person name="Jurka J."/>
            <person name="Kapitonov V.V."/>
            <person name="Kroger N."/>
            <person name="Lau W.W."/>
            <person name="Lane T.W."/>
            <person name="Larimer F.W."/>
            <person name="Lippmeier J.C."/>
            <person name="Lucas S."/>
            <person name="Medina M."/>
            <person name="Montsant A."/>
            <person name="Obornik M."/>
            <person name="Parker M.S."/>
            <person name="Palenik B."/>
            <person name="Pazour G.J."/>
            <person name="Richardson P.M."/>
            <person name="Rynearson T.A."/>
            <person name="Saito M.A."/>
            <person name="Schwartz D.C."/>
            <person name="Thamatrakoln K."/>
            <person name="Valentin K."/>
            <person name="Vardi A."/>
            <person name="Wilkerson F.P."/>
            <person name="Rokhsar D.S."/>
        </authorList>
    </citation>
    <scope>NUCLEOTIDE SEQUENCE [LARGE SCALE GENOMIC DNA]</scope>
    <source>
        <strain evidence="8 9">CCMP1335</strain>
    </source>
</reference>
<feature type="transmembrane region" description="Helical" evidence="6">
    <location>
        <begin position="397"/>
        <end position="417"/>
    </location>
</feature>
<dbReference type="PaxDb" id="35128-Thaps22830"/>
<dbReference type="Proteomes" id="UP000001449">
    <property type="component" value="Chromosome 5"/>
</dbReference>
<organism evidence="8 9">
    <name type="scientific">Thalassiosira pseudonana</name>
    <name type="common">Marine diatom</name>
    <name type="synonym">Cyclotella nana</name>
    <dbReference type="NCBI Taxonomy" id="35128"/>
    <lineage>
        <taxon>Eukaryota</taxon>
        <taxon>Sar</taxon>
        <taxon>Stramenopiles</taxon>
        <taxon>Ochrophyta</taxon>
        <taxon>Bacillariophyta</taxon>
        <taxon>Coscinodiscophyceae</taxon>
        <taxon>Thalassiosirophycidae</taxon>
        <taxon>Thalassiosirales</taxon>
        <taxon>Thalassiosiraceae</taxon>
        <taxon>Thalassiosira</taxon>
    </lineage>
</organism>
<evidence type="ECO:0000256" key="6">
    <source>
        <dbReference type="RuleBase" id="RU368066"/>
    </source>
</evidence>
<feature type="transmembrane region" description="Helical" evidence="6">
    <location>
        <begin position="296"/>
        <end position="318"/>
    </location>
</feature>
<dbReference type="GO" id="GO:0055085">
    <property type="term" value="P:transmembrane transport"/>
    <property type="evidence" value="ECO:0000318"/>
    <property type="project" value="GO_Central"/>
</dbReference>
<protein>
    <recommendedName>
        <fullName evidence="6">Choline transporter-like protein</fullName>
    </recommendedName>
</protein>
<dbReference type="GO" id="GO:0016020">
    <property type="term" value="C:membrane"/>
    <property type="evidence" value="ECO:0000318"/>
    <property type="project" value="GO_Central"/>
</dbReference>
<dbReference type="RefSeq" id="XP_002290351.1">
    <property type="nucleotide sequence ID" value="XM_002290315.1"/>
</dbReference>
<dbReference type="PANTHER" id="PTHR12385">
    <property type="entry name" value="CHOLINE TRANSPORTER-LIKE (SLC FAMILY 44)"/>
    <property type="match status" value="1"/>
</dbReference>
<dbReference type="InterPro" id="IPR007603">
    <property type="entry name" value="Choline_transptr-like"/>
</dbReference>
<evidence type="ECO:0000256" key="3">
    <source>
        <dbReference type="ARBA" id="ARBA00022692"/>
    </source>
</evidence>
<evidence type="ECO:0000313" key="9">
    <source>
        <dbReference type="Proteomes" id="UP000001449"/>
    </source>
</evidence>
<dbReference type="KEGG" id="tps:THAPSDRAFT_22830"/>
<evidence type="ECO:0000256" key="7">
    <source>
        <dbReference type="SAM" id="MobiDB-lite"/>
    </source>
</evidence>